<dbReference type="AlphaFoldDB" id="A0A0S3SPM5"/>
<sequence length="118" mass="13597">MLAIFGFQDVADVVMNGVEDPGSKAIEETKKQFKNLQKLDIKAKFFVYQCVGPKIYNKISKAATTKECWEILLKTYGDGDKTKKVKLQTLRRQLECLTMDENERIADYFDKVQDHVNV</sequence>
<accession>A0A0S3SPM5</accession>
<keyword evidence="2" id="KW-1185">Reference proteome</keyword>
<dbReference type="PANTHER" id="PTHR35317:SF23">
    <property type="entry name" value="OS04G0629600 PROTEIN"/>
    <property type="match status" value="1"/>
</dbReference>
<dbReference type="EMBL" id="AP015041">
    <property type="protein sequence ID" value="BAT94800.1"/>
    <property type="molecule type" value="Genomic_DNA"/>
</dbReference>
<proteinExistence type="predicted"/>
<name>A0A0S3SPM5_PHAAN</name>
<evidence type="ECO:0000313" key="1">
    <source>
        <dbReference type="EMBL" id="BAT94800.1"/>
    </source>
</evidence>
<protein>
    <submittedName>
        <fullName evidence="1">Uncharacterized protein</fullName>
    </submittedName>
</protein>
<dbReference type="Proteomes" id="UP000291084">
    <property type="component" value="Chromosome 8"/>
</dbReference>
<dbReference type="PANTHER" id="PTHR35317">
    <property type="entry name" value="OS04G0629600 PROTEIN"/>
    <property type="match status" value="1"/>
</dbReference>
<feature type="non-terminal residue" evidence="1">
    <location>
        <position position="118"/>
    </location>
</feature>
<dbReference type="Pfam" id="PF14223">
    <property type="entry name" value="Retrotran_gag_2"/>
    <property type="match status" value="1"/>
</dbReference>
<evidence type="ECO:0000313" key="2">
    <source>
        <dbReference type="Proteomes" id="UP000291084"/>
    </source>
</evidence>
<organism evidence="1 2">
    <name type="scientific">Vigna angularis var. angularis</name>
    <dbReference type="NCBI Taxonomy" id="157739"/>
    <lineage>
        <taxon>Eukaryota</taxon>
        <taxon>Viridiplantae</taxon>
        <taxon>Streptophyta</taxon>
        <taxon>Embryophyta</taxon>
        <taxon>Tracheophyta</taxon>
        <taxon>Spermatophyta</taxon>
        <taxon>Magnoliopsida</taxon>
        <taxon>eudicotyledons</taxon>
        <taxon>Gunneridae</taxon>
        <taxon>Pentapetalae</taxon>
        <taxon>rosids</taxon>
        <taxon>fabids</taxon>
        <taxon>Fabales</taxon>
        <taxon>Fabaceae</taxon>
        <taxon>Papilionoideae</taxon>
        <taxon>50 kb inversion clade</taxon>
        <taxon>NPAAA clade</taxon>
        <taxon>indigoferoid/millettioid clade</taxon>
        <taxon>Phaseoleae</taxon>
        <taxon>Vigna</taxon>
    </lineage>
</organism>
<reference evidence="1 2" key="1">
    <citation type="journal article" date="2015" name="Sci. Rep.">
        <title>The power of single molecule real-time sequencing technology in the de novo assembly of a eukaryotic genome.</title>
        <authorList>
            <person name="Sakai H."/>
            <person name="Naito K."/>
            <person name="Ogiso-Tanaka E."/>
            <person name="Takahashi Y."/>
            <person name="Iseki K."/>
            <person name="Muto C."/>
            <person name="Satou K."/>
            <person name="Teruya K."/>
            <person name="Shiroma A."/>
            <person name="Shimoji M."/>
            <person name="Hirano T."/>
            <person name="Itoh T."/>
            <person name="Kaga A."/>
            <person name="Tomooka N."/>
        </authorList>
    </citation>
    <scope>NUCLEOTIDE SEQUENCE [LARGE SCALE GENOMIC DNA]</scope>
    <source>
        <strain evidence="2">cv. Shumari</strain>
    </source>
</reference>
<gene>
    <name evidence="1" type="primary">Vigan.08G143900</name>
    <name evidence="1" type="ORF">VIGAN_08143900</name>
</gene>
<dbReference type="OrthoDB" id="10486943at2759"/>